<proteinExistence type="predicted"/>
<dbReference type="EMBL" id="UYYB01114599">
    <property type="protein sequence ID" value="VDM81801.1"/>
    <property type="molecule type" value="Genomic_DNA"/>
</dbReference>
<dbReference type="OrthoDB" id="5866872at2759"/>
<gene>
    <name evidence="1" type="ORF">SVUK_LOCUS16799</name>
</gene>
<organism evidence="1 2">
    <name type="scientific">Strongylus vulgaris</name>
    <name type="common">Blood worm</name>
    <dbReference type="NCBI Taxonomy" id="40348"/>
    <lineage>
        <taxon>Eukaryota</taxon>
        <taxon>Metazoa</taxon>
        <taxon>Ecdysozoa</taxon>
        <taxon>Nematoda</taxon>
        <taxon>Chromadorea</taxon>
        <taxon>Rhabditida</taxon>
        <taxon>Rhabditina</taxon>
        <taxon>Rhabditomorpha</taxon>
        <taxon>Strongyloidea</taxon>
        <taxon>Strongylidae</taxon>
        <taxon>Strongylus</taxon>
    </lineage>
</organism>
<evidence type="ECO:0000313" key="1">
    <source>
        <dbReference type="EMBL" id="VDM81801.1"/>
    </source>
</evidence>
<dbReference type="Proteomes" id="UP000270094">
    <property type="component" value="Unassembled WGS sequence"/>
</dbReference>
<name>A0A3P7J8S5_STRVU</name>
<protein>
    <submittedName>
        <fullName evidence="1">Uncharacterized protein</fullName>
    </submittedName>
</protein>
<reference evidence="1 2" key="1">
    <citation type="submission" date="2018-11" db="EMBL/GenBank/DDBJ databases">
        <authorList>
            <consortium name="Pathogen Informatics"/>
        </authorList>
    </citation>
    <scope>NUCLEOTIDE SEQUENCE [LARGE SCALE GENOMIC DNA]</scope>
</reference>
<accession>A0A3P7J8S5</accession>
<evidence type="ECO:0000313" key="2">
    <source>
        <dbReference type="Proteomes" id="UP000270094"/>
    </source>
</evidence>
<dbReference type="AlphaFoldDB" id="A0A3P7J8S5"/>
<keyword evidence="2" id="KW-1185">Reference proteome</keyword>
<sequence>MYRTYQKSNLQKKIEITEDSVEHFYNSNEIRFNVIARLIAREGGEETDTLRDVVCDALQEASPNTAPDAESRRSERNYKEAISASNTTNEGQFPRPIPVCQRWVIDRKYQKIPRTTVLSCALCGCERYVMDGAYLASAVQTLTGHYPTLGLWNDPFDIMDHIVATLQEHLDLISDSDTLVAHDVASFFNDYLVKYVENDEWKIMEPAEEWRRRRIVFE</sequence>